<evidence type="ECO:0000259" key="2">
    <source>
        <dbReference type="PROSITE" id="PS51736"/>
    </source>
</evidence>
<comment type="similarity">
    <text evidence="1">Belongs to the site-specific recombinase resolvase family.</text>
</comment>
<feature type="domain" description="Resolvase/invertase-type recombinase catalytic" evidence="2">
    <location>
        <begin position="3"/>
        <end position="148"/>
    </location>
</feature>
<dbReference type="AlphaFoldDB" id="A0A940WU67"/>
<dbReference type="Proteomes" id="UP000678228">
    <property type="component" value="Unassembled WGS sequence"/>
</dbReference>
<dbReference type="InterPro" id="IPR036162">
    <property type="entry name" value="Resolvase-like_N_sf"/>
</dbReference>
<dbReference type="Pfam" id="PF00239">
    <property type="entry name" value="Resolvase"/>
    <property type="match status" value="1"/>
</dbReference>
<dbReference type="SMART" id="SM00857">
    <property type="entry name" value="Resolvase"/>
    <property type="match status" value="1"/>
</dbReference>
<dbReference type="InterPro" id="IPR006119">
    <property type="entry name" value="Resolv_N"/>
</dbReference>
<dbReference type="PANTHER" id="PTHR30461:SF26">
    <property type="entry name" value="RESOLVASE HOMOLOG YNEB"/>
    <property type="match status" value="1"/>
</dbReference>
<dbReference type="Gene3D" id="3.40.50.1390">
    <property type="entry name" value="Resolvase, N-terminal catalytic domain"/>
    <property type="match status" value="1"/>
</dbReference>
<proteinExistence type="inferred from homology"/>
<protein>
    <submittedName>
        <fullName evidence="3">Recombinase family protein</fullName>
    </submittedName>
</protein>
<evidence type="ECO:0000313" key="3">
    <source>
        <dbReference type="EMBL" id="MBP3952819.1"/>
    </source>
</evidence>
<name>A0A940WU67_9BACI</name>
<dbReference type="EMBL" id="JAGKSQ010000008">
    <property type="protein sequence ID" value="MBP3952819.1"/>
    <property type="molecule type" value="Genomic_DNA"/>
</dbReference>
<dbReference type="SUPFAM" id="SSF53041">
    <property type="entry name" value="Resolvase-like"/>
    <property type="match status" value="1"/>
</dbReference>
<evidence type="ECO:0000256" key="1">
    <source>
        <dbReference type="ARBA" id="ARBA00009913"/>
    </source>
</evidence>
<reference evidence="3" key="1">
    <citation type="submission" date="2021-03" db="EMBL/GenBank/DDBJ databases">
        <title>Bacillus suaedae sp. nov., isolated from Suaeda aralocaspica.</title>
        <authorList>
            <person name="Lei R.F.R."/>
        </authorList>
    </citation>
    <scope>NUCLEOTIDE SEQUENCE</scope>
    <source>
        <strain evidence="3">YZJH907-2</strain>
    </source>
</reference>
<evidence type="ECO:0000313" key="4">
    <source>
        <dbReference type="Proteomes" id="UP000678228"/>
    </source>
</evidence>
<sequence length="215" mass="24938">MERAIIYSRVSTQKQEQESSLKRQVTELQSLATSYNLTIVEVISEQASGYEIDREGMLQVLETIEHLNVRTLLIQDDTRLGRGHAKMALLHHLRKLGVTVLTLEDKGTLKLSDADEMVLEILSVVEEYQRKLHNSKIKRGMKEAVKNGYKPENNLKNRDQGGRIKKELPIEEIIRLRKMELTFYDIAATLRGFGYDVSKATVHRRYREWQQEQAE</sequence>
<comment type="caution">
    <text evidence="3">The sequence shown here is derived from an EMBL/GenBank/DDBJ whole genome shotgun (WGS) entry which is preliminary data.</text>
</comment>
<keyword evidence="4" id="KW-1185">Reference proteome</keyword>
<dbReference type="InterPro" id="IPR050639">
    <property type="entry name" value="SSR_resolvase"/>
</dbReference>
<organism evidence="3 4">
    <name type="scientific">Halalkalibacter suaedae</name>
    <dbReference type="NCBI Taxonomy" id="2822140"/>
    <lineage>
        <taxon>Bacteria</taxon>
        <taxon>Bacillati</taxon>
        <taxon>Bacillota</taxon>
        <taxon>Bacilli</taxon>
        <taxon>Bacillales</taxon>
        <taxon>Bacillaceae</taxon>
        <taxon>Halalkalibacter</taxon>
    </lineage>
</organism>
<gene>
    <name evidence="3" type="ORF">J7W16_16985</name>
</gene>
<dbReference type="PANTHER" id="PTHR30461">
    <property type="entry name" value="DNA-INVERTASE FROM LAMBDOID PROPHAGE"/>
    <property type="match status" value="1"/>
</dbReference>
<dbReference type="PROSITE" id="PS51736">
    <property type="entry name" value="RECOMBINASES_3"/>
    <property type="match status" value="1"/>
</dbReference>
<accession>A0A940WU67</accession>
<dbReference type="RefSeq" id="WP_210598676.1">
    <property type="nucleotide sequence ID" value="NZ_JAGKSQ010000008.1"/>
</dbReference>
<dbReference type="CDD" id="cd00338">
    <property type="entry name" value="Ser_Recombinase"/>
    <property type="match status" value="1"/>
</dbReference>
<dbReference type="GO" id="GO:0003677">
    <property type="term" value="F:DNA binding"/>
    <property type="evidence" value="ECO:0007669"/>
    <property type="project" value="InterPro"/>
</dbReference>
<dbReference type="GO" id="GO:0000150">
    <property type="term" value="F:DNA strand exchange activity"/>
    <property type="evidence" value="ECO:0007669"/>
    <property type="project" value="InterPro"/>
</dbReference>